<proteinExistence type="predicted"/>
<sequence>MLEAYTQWINGEKLSEKQKKYLQDFQVSGDLEPLKELVDYVHYNFEERKESDVFEPPIDVKQRVEQKLMSRISQRNRGSQIGKLFRDVGIGFIPEPALASPIDQ</sequence>
<dbReference type="EMBL" id="UINC01119674">
    <property type="protein sequence ID" value="SVC93676.1"/>
    <property type="molecule type" value="Genomic_DNA"/>
</dbReference>
<name>A0A382R7L3_9ZZZZ</name>
<dbReference type="AlphaFoldDB" id="A0A382R7L3"/>
<organism evidence="1">
    <name type="scientific">marine metagenome</name>
    <dbReference type="NCBI Taxonomy" id="408172"/>
    <lineage>
        <taxon>unclassified sequences</taxon>
        <taxon>metagenomes</taxon>
        <taxon>ecological metagenomes</taxon>
    </lineage>
</organism>
<accession>A0A382R7L3</accession>
<protein>
    <submittedName>
        <fullName evidence="1">Uncharacterized protein</fullName>
    </submittedName>
</protein>
<reference evidence="1" key="1">
    <citation type="submission" date="2018-05" db="EMBL/GenBank/DDBJ databases">
        <authorList>
            <person name="Lanie J.A."/>
            <person name="Ng W.-L."/>
            <person name="Kazmierczak K.M."/>
            <person name="Andrzejewski T.M."/>
            <person name="Davidsen T.M."/>
            <person name="Wayne K.J."/>
            <person name="Tettelin H."/>
            <person name="Glass J.I."/>
            <person name="Rusch D."/>
            <person name="Podicherti R."/>
            <person name="Tsui H.-C.T."/>
            <person name="Winkler M.E."/>
        </authorList>
    </citation>
    <scope>NUCLEOTIDE SEQUENCE</scope>
</reference>
<feature type="non-terminal residue" evidence="1">
    <location>
        <position position="104"/>
    </location>
</feature>
<evidence type="ECO:0000313" key="1">
    <source>
        <dbReference type="EMBL" id="SVC93676.1"/>
    </source>
</evidence>
<gene>
    <name evidence="1" type="ORF">METZ01_LOCUS346530</name>
</gene>